<dbReference type="PROSITE" id="PS00041">
    <property type="entry name" value="HTH_ARAC_FAMILY_1"/>
    <property type="match status" value="1"/>
</dbReference>
<dbReference type="InterPro" id="IPR037923">
    <property type="entry name" value="HTH-like"/>
</dbReference>
<dbReference type="SUPFAM" id="SSF51215">
    <property type="entry name" value="Regulatory protein AraC"/>
    <property type="match status" value="1"/>
</dbReference>
<reference evidence="5 6" key="1">
    <citation type="submission" date="2020-08" db="EMBL/GenBank/DDBJ databases">
        <title>Genomic Encyclopedia of Type Strains, Phase IV (KMG-V): Genome sequencing to study the core and pangenomes of soil and plant-associated prokaryotes.</title>
        <authorList>
            <person name="Whitman W."/>
        </authorList>
    </citation>
    <scope>NUCLEOTIDE SEQUENCE [LARGE SCALE GENOMIC DNA]</scope>
    <source>
        <strain evidence="5 6">MP601</strain>
    </source>
</reference>
<dbReference type="GO" id="GO:0003700">
    <property type="term" value="F:DNA-binding transcription factor activity"/>
    <property type="evidence" value="ECO:0007669"/>
    <property type="project" value="InterPro"/>
</dbReference>
<dbReference type="PANTHER" id="PTHR43280:SF34">
    <property type="entry name" value="ARAC-FAMILY TRANSCRIPTIONAL REGULATOR"/>
    <property type="match status" value="1"/>
</dbReference>
<dbReference type="SUPFAM" id="SSF46689">
    <property type="entry name" value="Homeodomain-like"/>
    <property type="match status" value="1"/>
</dbReference>
<dbReference type="Gene3D" id="2.60.120.10">
    <property type="entry name" value="Jelly Rolls"/>
    <property type="match status" value="1"/>
</dbReference>
<evidence type="ECO:0000256" key="1">
    <source>
        <dbReference type="ARBA" id="ARBA00023015"/>
    </source>
</evidence>
<dbReference type="Gene3D" id="1.10.10.60">
    <property type="entry name" value="Homeodomain-like"/>
    <property type="match status" value="2"/>
</dbReference>
<dbReference type="InterPro" id="IPR014710">
    <property type="entry name" value="RmlC-like_jellyroll"/>
</dbReference>
<dbReference type="InterPro" id="IPR018060">
    <property type="entry name" value="HTH_AraC"/>
</dbReference>
<evidence type="ECO:0000259" key="4">
    <source>
        <dbReference type="PROSITE" id="PS01124"/>
    </source>
</evidence>
<dbReference type="PROSITE" id="PS01124">
    <property type="entry name" value="HTH_ARAC_FAMILY_2"/>
    <property type="match status" value="1"/>
</dbReference>
<dbReference type="Pfam" id="PF12833">
    <property type="entry name" value="HTH_18"/>
    <property type="match status" value="1"/>
</dbReference>
<dbReference type="RefSeq" id="WP_183585987.1">
    <property type="nucleotide sequence ID" value="NZ_JACHCA010000002.1"/>
</dbReference>
<dbReference type="SMART" id="SM00342">
    <property type="entry name" value="HTH_ARAC"/>
    <property type="match status" value="1"/>
</dbReference>
<dbReference type="InterPro" id="IPR003313">
    <property type="entry name" value="AraC-bd"/>
</dbReference>
<dbReference type="InterPro" id="IPR018062">
    <property type="entry name" value="HTH_AraC-typ_CS"/>
</dbReference>
<gene>
    <name evidence="5" type="ORF">HDF22_000974</name>
</gene>
<dbReference type="GO" id="GO:0043565">
    <property type="term" value="F:sequence-specific DNA binding"/>
    <property type="evidence" value="ECO:0007669"/>
    <property type="project" value="InterPro"/>
</dbReference>
<dbReference type="PANTHER" id="PTHR43280">
    <property type="entry name" value="ARAC-FAMILY TRANSCRIPTIONAL REGULATOR"/>
    <property type="match status" value="1"/>
</dbReference>
<evidence type="ECO:0000256" key="3">
    <source>
        <dbReference type="ARBA" id="ARBA00023163"/>
    </source>
</evidence>
<dbReference type="InterPro" id="IPR009057">
    <property type="entry name" value="Homeodomain-like_sf"/>
</dbReference>
<organism evidence="5 6">
    <name type="scientific">Mucilaginibacter lappiensis</name>
    <dbReference type="NCBI Taxonomy" id="354630"/>
    <lineage>
        <taxon>Bacteria</taxon>
        <taxon>Pseudomonadati</taxon>
        <taxon>Bacteroidota</taxon>
        <taxon>Sphingobacteriia</taxon>
        <taxon>Sphingobacteriales</taxon>
        <taxon>Sphingobacteriaceae</taxon>
        <taxon>Mucilaginibacter</taxon>
    </lineage>
</organism>
<accession>A0A841J6R0</accession>
<protein>
    <submittedName>
        <fullName evidence="5">AraC-like DNA-binding protein</fullName>
    </submittedName>
</protein>
<proteinExistence type="predicted"/>
<evidence type="ECO:0000313" key="5">
    <source>
        <dbReference type="EMBL" id="MBB6126869.1"/>
    </source>
</evidence>
<evidence type="ECO:0000313" key="6">
    <source>
        <dbReference type="Proteomes" id="UP000548326"/>
    </source>
</evidence>
<dbReference type="EMBL" id="JACHCA010000002">
    <property type="protein sequence ID" value="MBB6126869.1"/>
    <property type="molecule type" value="Genomic_DNA"/>
</dbReference>
<dbReference type="Proteomes" id="UP000548326">
    <property type="component" value="Unassembled WGS sequence"/>
</dbReference>
<sequence>MKKKQFAPLVICNVEGVGMIQARHSHTYYEIIYVQKGSGTHILNQNSLPYKAGDLFLICPEDEHCFDYKKYTSVTLIKFTDEFFSSQNQSIPHVGIMFSPQDLMRHKLLKEIKLTFDEPFKTILRGTIDNITAYNGSTDIATCPYIFYQILSLFGLITQALGRIDAQLVNCPPGKQELISYIHQHIYEPENILVKNVAAHFNIAPSYFSAWFKRNFDISYRDYINGYRVKLIEIRISNKTSTLSQIAEEFGFTDVSHLSNYFKKQTNINASHYGRV</sequence>
<name>A0A841J6R0_9SPHI</name>
<keyword evidence="3" id="KW-0804">Transcription</keyword>
<comment type="caution">
    <text evidence="5">The sequence shown here is derived from an EMBL/GenBank/DDBJ whole genome shotgun (WGS) entry which is preliminary data.</text>
</comment>
<dbReference type="AlphaFoldDB" id="A0A841J6R0"/>
<dbReference type="Pfam" id="PF02311">
    <property type="entry name" value="AraC_binding"/>
    <property type="match status" value="1"/>
</dbReference>
<keyword evidence="1" id="KW-0805">Transcription regulation</keyword>
<keyword evidence="2 5" id="KW-0238">DNA-binding</keyword>
<feature type="domain" description="HTH araC/xylS-type" evidence="4">
    <location>
        <begin position="176"/>
        <end position="276"/>
    </location>
</feature>
<evidence type="ECO:0000256" key="2">
    <source>
        <dbReference type="ARBA" id="ARBA00023125"/>
    </source>
</evidence>